<reference evidence="2 3" key="1">
    <citation type="submission" date="2016-10" db="EMBL/GenBank/DDBJ databases">
        <authorList>
            <person name="de Groot N.N."/>
        </authorList>
    </citation>
    <scope>NUCLEOTIDE SEQUENCE [LARGE SCALE GENOMIC DNA]</scope>
    <source>
        <strain evidence="2 3">DSM 44892</strain>
    </source>
</reference>
<proteinExistence type="predicted"/>
<dbReference type="OrthoDB" id="6425046at2"/>
<dbReference type="Proteomes" id="UP000183263">
    <property type="component" value="Unassembled WGS sequence"/>
</dbReference>
<dbReference type="RefSeq" id="WP_072740233.1">
    <property type="nucleotide sequence ID" value="NZ_CP048813.1"/>
</dbReference>
<accession>A0A1G8SL59</accession>
<evidence type="ECO:0000313" key="3">
    <source>
        <dbReference type="Proteomes" id="UP000183263"/>
    </source>
</evidence>
<keyword evidence="3" id="KW-1185">Reference proteome</keyword>
<dbReference type="InterPro" id="IPR056133">
    <property type="entry name" value="DUF7716"/>
</dbReference>
<dbReference type="AlphaFoldDB" id="A0A1G8SL59"/>
<name>A0A1G8SL59_9NOCA</name>
<dbReference type="Pfam" id="PF24832">
    <property type="entry name" value="DUF7716"/>
    <property type="match status" value="1"/>
</dbReference>
<dbReference type="EMBL" id="FNDN01000022">
    <property type="protein sequence ID" value="SDJ29982.1"/>
    <property type="molecule type" value="Genomic_DNA"/>
</dbReference>
<protein>
    <recommendedName>
        <fullName evidence="1">DUF7716 domain-containing protein</fullName>
    </recommendedName>
</protein>
<organism evidence="2 3">
    <name type="scientific">Rhodococcus triatomae</name>
    <dbReference type="NCBI Taxonomy" id="300028"/>
    <lineage>
        <taxon>Bacteria</taxon>
        <taxon>Bacillati</taxon>
        <taxon>Actinomycetota</taxon>
        <taxon>Actinomycetes</taxon>
        <taxon>Mycobacteriales</taxon>
        <taxon>Nocardiaceae</taxon>
        <taxon>Rhodococcus</taxon>
    </lineage>
</organism>
<evidence type="ECO:0000259" key="1">
    <source>
        <dbReference type="Pfam" id="PF24832"/>
    </source>
</evidence>
<gene>
    <name evidence="2" type="ORF">SAMN05444695_12228</name>
</gene>
<evidence type="ECO:0000313" key="2">
    <source>
        <dbReference type="EMBL" id="SDJ29982.1"/>
    </source>
</evidence>
<sequence>MDLTLGDVLERPLDFDWRDALYMHPGEPLRWDAPCIVHDVDDVVNDERDLPEIVLAHGCEYVLGMQDVRSIVDNLRYKVPEPTAGELLEAFVFYVENDAFIVV</sequence>
<feature type="domain" description="DUF7716" evidence="1">
    <location>
        <begin position="3"/>
        <end position="102"/>
    </location>
</feature>